<sequence length="160" mass="18538">MFFEGLLQNFRYVVLRGNNVAFEFTIAYFPLINLNDLITVTKILSNVDVSKITETNKDNFIIGFTHIKVFTGNYYDYLAIIDIELATTVKKPLKVPQSLLRGKLNINDFEDCKIIHQPLGVVFRGKNRNGRMTKFLFQVSDLEMYTNSEYTNLLIRNVLL</sequence>
<dbReference type="EMBL" id="CAKMRJ010005745">
    <property type="protein sequence ID" value="CAH1453467.1"/>
    <property type="molecule type" value="Genomic_DNA"/>
</dbReference>
<dbReference type="AlphaFoldDB" id="A0AAU9PV39"/>
<keyword evidence="2" id="KW-1185">Reference proteome</keyword>
<proteinExistence type="predicted"/>
<protein>
    <submittedName>
        <fullName evidence="1">Uncharacterized protein</fullName>
    </submittedName>
</protein>
<dbReference type="Proteomes" id="UP001157418">
    <property type="component" value="Unassembled WGS sequence"/>
</dbReference>
<organism evidence="1 2">
    <name type="scientific">Lactuca virosa</name>
    <dbReference type="NCBI Taxonomy" id="75947"/>
    <lineage>
        <taxon>Eukaryota</taxon>
        <taxon>Viridiplantae</taxon>
        <taxon>Streptophyta</taxon>
        <taxon>Embryophyta</taxon>
        <taxon>Tracheophyta</taxon>
        <taxon>Spermatophyta</taxon>
        <taxon>Magnoliopsida</taxon>
        <taxon>eudicotyledons</taxon>
        <taxon>Gunneridae</taxon>
        <taxon>Pentapetalae</taxon>
        <taxon>asterids</taxon>
        <taxon>campanulids</taxon>
        <taxon>Asterales</taxon>
        <taxon>Asteraceae</taxon>
        <taxon>Cichorioideae</taxon>
        <taxon>Cichorieae</taxon>
        <taxon>Lactucinae</taxon>
        <taxon>Lactuca</taxon>
    </lineage>
</organism>
<reference evidence="1 2" key="1">
    <citation type="submission" date="2022-01" db="EMBL/GenBank/DDBJ databases">
        <authorList>
            <person name="Xiong W."/>
            <person name="Schranz E."/>
        </authorList>
    </citation>
    <scope>NUCLEOTIDE SEQUENCE [LARGE SCALE GENOMIC DNA]</scope>
</reference>
<evidence type="ECO:0000313" key="2">
    <source>
        <dbReference type="Proteomes" id="UP001157418"/>
    </source>
</evidence>
<gene>
    <name evidence="1" type="ORF">LVIROSA_LOCUS38708</name>
</gene>
<evidence type="ECO:0000313" key="1">
    <source>
        <dbReference type="EMBL" id="CAH1453467.1"/>
    </source>
</evidence>
<accession>A0AAU9PV39</accession>
<name>A0AAU9PV39_9ASTR</name>
<comment type="caution">
    <text evidence="1">The sequence shown here is derived from an EMBL/GenBank/DDBJ whole genome shotgun (WGS) entry which is preliminary data.</text>
</comment>